<dbReference type="RefSeq" id="WP_138217920.1">
    <property type="nucleotide sequence ID" value="NZ_VAUO01000001.1"/>
</dbReference>
<organism evidence="2 3">
    <name type="scientific">Pseudomonas mosselii</name>
    <dbReference type="NCBI Taxonomy" id="78327"/>
    <lineage>
        <taxon>Bacteria</taxon>
        <taxon>Pseudomonadati</taxon>
        <taxon>Pseudomonadota</taxon>
        <taxon>Gammaproteobacteria</taxon>
        <taxon>Pseudomonadales</taxon>
        <taxon>Pseudomonadaceae</taxon>
        <taxon>Pseudomonas</taxon>
    </lineage>
</organism>
<dbReference type="Gene3D" id="3.40.50.300">
    <property type="entry name" value="P-loop containing nucleotide triphosphate hydrolases"/>
    <property type="match status" value="1"/>
</dbReference>
<evidence type="ECO:0000313" key="2">
    <source>
        <dbReference type="EMBL" id="TLP65297.1"/>
    </source>
</evidence>
<dbReference type="PANTHER" id="PTHR32182">
    <property type="entry name" value="DNA REPLICATION AND REPAIR PROTEIN RECF"/>
    <property type="match status" value="1"/>
</dbReference>
<protein>
    <submittedName>
        <fullName evidence="2">ATP-binding protein</fullName>
    </submittedName>
</protein>
<comment type="caution">
    <text evidence="2">The sequence shown here is derived from an EMBL/GenBank/DDBJ whole genome shotgun (WGS) entry which is preliminary data.</text>
</comment>
<dbReference type="EMBL" id="VAUO01000001">
    <property type="protein sequence ID" value="TLP65297.1"/>
    <property type="molecule type" value="Genomic_DNA"/>
</dbReference>
<dbReference type="AlphaFoldDB" id="A0A5R8ZJJ8"/>
<sequence length="468" mass="51872">MKLSQLKLRDYRCFASVDIDFHPQVTVLVATNGAGKTSILDAIAVAYGPFVGAFDEATGKHFETRDIRQIAVRETASNEMEYAPRGVRLQAQGNIPGSLVDRLSGGLTSIWERSLSSAAKAKTTIKDAKALVDYGKRLQQAVRTPGVETLLPLITYYGTGRLWQQKKLTESKKSQRTSRTVGYTDCLDPASSYKSFVEWFRYWSISSKEARIKAMEQGATSSENEFGRYIQSVSQAVNTCLAPAGWGDIDYSLAKDALVAHHPLFGELPVEQLSDGIRNMIGMVADIAFRATKLNGHLGAMAAQGTPGIVLIDEVDMHLHPEWQQAVIPSLIKAFPALQFIVTTHSPQVLSTVDATSVRVIQNVRDPESGLVQTQVVMPRWQTRGVASADLLARIMNVNPVPQVPEADWVNQYQALIQENLHDSEQGLELHARLIQHFGAEHPLMLDCERLVRLQQFKQRLPKNIGKE</sequence>
<proteinExistence type="predicted"/>
<gene>
    <name evidence="2" type="ORF">FEM01_03740</name>
</gene>
<evidence type="ECO:0000313" key="3">
    <source>
        <dbReference type="Proteomes" id="UP000309819"/>
    </source>
</evidence>
<dbReference type="InterPro" id="IPR003593">
    <property type="entry name" value="AAA+_ATPase"/>
</dbReference>
<keyword evidence="2" id="KW-0067">ATP-binding</keyword>
<dbReference type="GO" id="GO:0006302">
    <property type="term" value="P:double-strand break repair"/>
    <property type="evidence" value="ECO:0007669"/>
    <property type="project" value="InterPro"/>
</dbReference>
<dbReference type="SUPFAM" id="SSF52540">
    <property type="entry name" value="P-loop containing nucleoside triphosphate hydrolases"/>
    <property type="match status" value="1"/>
</dbReference>
<dbReference type="InterPro" id="IPR038729">
    <property type="entry name" value="Rad50/SbcC_AAA"/>
</dbReference>
<accession>A0A5R8ZJJ8</accession>
<dbReference type="PANTHER" id="PTHR32182:SF23">
    <property type="entry name" value="ATP BINDING PROTEIN"/>
    <property type="match status" value="1"/>
</dbReference>
<dbReference type="OrthoDB" id="9815944at2"/>
<feature type="domain" description="AAA+ ATPase" evidence="1">
    <location>
        <begin position="22"/>
        <end position="368"/>
    </location>
</feature>
<dbReference type="InterPro" id="IPR027417">
    <property type="entry name" value="P-loop_NTPase"/>
</dbReference>
<keyword evidence="2" id="KW-0547">Nucleotide-binding</keyword>
<name>A0A5R8ZJJ8_9PSED</name>
<dbReference type="Proteomes" id="UP000309819">
    <property type="component" value="Unassembled WGS sequence"/>
</dbReference>
<dbReference type="InterPro" id="IPR003959">
    <property type="entry name" value="ATPase_AAA_core"/>
</dbReference>
<dbReference type="GO" id="GO:0000731">
    <property type="term" value="P:DNA synthesis involved in DNA repair"/>
    <property type="evidence" value="ECO:0007669"/>
    <property type="project" value="TreeGrafter"/>
</dbReference>
<dbReference type="GO" id="GO:0005524">
    <property type="term" value="F:ATP binding"/>
    <property type="evidence" value="ECO:0007669"/>
    <property type="project" value="UniProtKB-KW"/>
</dbReference>
<dbReference type="SMART" id="SM00382">
    <property type="entry name" value="AAA"/>
    <property type="match status" value="1"/>
</dbReference>
<dbReference type="Pfam" id="PF13304">
    <property type="entry name" value="AAA_21"/>
    <property type="match status" value="1"/>
</dbReference>
<evidence type="ECO:0000259" key="1">
    <source>
        <dbReference type="SMART" id="SM00382"/>
    </source>
</evidence>
<reference evidence="2 3" key="1">
    <citation type="submission" date="2019-05" db="EMBL/GenBank/DDBJ databases">
        <title>Pseudomonas sp. SC006 isolated from lettuce that can produce HBGAs.</title>
        <authorList>
            <person name="Wang D."/>
            <person name="Liao N."/>
            <person name="Liu D."/>
            <person name="Zhang Z."/>
            <person name="Zou S."/>
        </authorList>
    </citation>
    <scope>NUCLEOTIDE SEQUENCE [LARGE SCALE GENOMIC DNA]</scope>
    <source>
        <strain evidence="2 3">SC006</strain>
    </source>
</reference>
<dbReference type="Pfam" id="PF13476">
    <property type="entry name" value="AAA_23"/>
    <property type="match status" value="1"/>
</dbReference>
<keyword evidence="3" id="KW-1185">Reference proteome</keyword>
<dbReference type="GO" id="GO:0016887">
    <property type="term" value="F:ATP hydrolysis activity"/>
    <property type="evidence" value="ECO:0007669"/>
    <property type="project" value="InterPro"/>
</dbReference>